<dbReference type="Proteomes" id="UP000606274">
    <property type="component" value="Unassembled WGS sequence"/>
</dbReference>
<dbReference type="GO" id="GO:0008017">
    <property type="term" value="F:microtubule binding"/>
    <property type="evidence" value="ECO:0007669"/>
    <property type="project" value="TreeGrafter"/>
</dbReference>
<dbReference type="GO" id="GO:0005737">
    <property type="term" value="C:cytoplasm"/>
    <property type="evidence" value="ECO:0007669"/>
    <property type="project" value="TreeGrafter"/>
</dbReference>
<dbReference type="PANTHER" id="PTHR11566">
    <property type="entry name" value="DYNAMIN"/>
    <property type="match status" value="1"/>
</dbReference>
<dbReference type="Gene3D" id="1.20.120.1240">
    <property type="entry name" value="Dynamin, middle domain"/>
    <property type="match status" value="1"/>
</dbReference>
<evidence type="ECO:0000313" key="3">
    <source>
        <dbReference type="Proteomes" id="UP000606274"/>
    </source>
</evidence>
<keyword evidence="3" id="KW-1185">Reference proteome</keyword>
<gene>
    <name evidence="2" type="ORF">HF521_011219</name>
</gene>
<reference evidence="2" key="1">
    <citation type="submission" date="2020-08" db="EMBL/GenBank/DDBJ databases">
        <title>Chromosome-level assembly of Southern catfish (Silurus meridionalis) provides insights into visual adaptation to the nocturnal and benthic lifestyles.</title>
        <authorList>
            <person name="Zhang Y."/>
            <person name="Wang D."/>
            <person name="Peng Z."/>
        </authorList>
    </citation>
    <scope>NUCLEOTIDE SEQUENCE</scope>
    <source>
        <strain evidence="2">SWU-2019-XX</strain>
        <tissue evidence="2">Muscle</tissue>
    </source>
</reference>
<dbReference type="GO" id="GO:0031623">
    <property type="term" value="P:receptor internalization"/>
    <property type="evidence" value="ECO:0007669"/>
    <property type="project" value="TreeGrafter"/>
</dbReference>
<dbReference type="GO" id="GO:0005886">
    <property type="term" value="C:plasma membrane"/>
    <property type="evidence" value="ECO:0007669"/>
    <property type="project" value="TreeGrafter"/>
</dbReference>
<dbReference type="GO" id="GO:0005874">
    <property type="term" value="C:microtubule"/>
    <property type="evidence" value="ECO:0007669"/>
    <property type="project" value="TreeGrafter"/>
</dbReference>
<accession>A0A8T0AH74</accession>
<comment type="caution">
    <text evidence="2">The sequence shown here is derived from an EMBL/GenBank/DDBJ whole genome shotgun (WGS) entry which is preliminary data.</text>
</comment>
<dbReference type="Pfam" id="PF01031">
    <property type="entry name" value="Dynamin_M"/>
    <property type="match status" value="1"/>
</dbReference>
<dbReference type="EMBL" id="JABFDY010000022">
    <property type="protein sequence ID" value="KAF7690922.1"/>
    <property type="molecule type" value="Genomic_DNA"/>
</dbReference>
<dbReference type="InterPro" id="IPR022812">
    <property type="entry name" value="Dynamin"/>
</dbReference>
<evidence type="ECO:0000313" key="2">
    <source>
        <dbReference type="EMBL" id="KAF7690922.1"/>
    </source>
</evidence>
<protein>
    <recommendedName>
        <fullName evidence="1">Dynamin stalk domain-containing protein</fullName>
    </recommendedName>
</protein>
<dbReference type="InterPro" id="IPR000375">
    <property type="entry name" value="Dynamin_stalk"/>
</dbReference>
<dbReference type="GO" id="GO:0016185">
    <property type="term" value="P:synaptic vesicle budding from presynaptic endocytic zone membrane"/>
    <property type="evidence" value="ECO:0007669"/>
    <property type="project" value="TreeGrafter"/>
</dbReference>
<dbReference type="GO" id="GO:0098793">
    <property type="term" value="C:presynapse"/>
    <property type="evidence" value="ECO:0007669"/>
    <property type="project" value="GOC"/>
</dbReference>
<organism evidence="2 3">
    <name type="scientific">Silurus meridionalis</name>
    <name type="common">Southern catfish</name>
    <name type="synonym">Silurus soldatovi meridionalis</name>
    <dbReference type="NCBI Taxonomy" id="175797"/>
    <lineage>
        <taxon>Eukaryota</taxon>
        <taxon>Metazoa</taxon>
        <taxon>Chordata</taxon>
        <taxon>Craniata</taxon>
        <taxon>Vertebrata</taxon>
        <taxon>Euteleostomi</taxon>
        <taxon>Actinopterygii</taxon>
        <taxon>Neopterygii</taxon>
        <taxon>Teleostei</taxon>
        <taxon>Ostariophysi</taxon>
        <taxon>Siluriformes</taxon>
        <taxon>Siluridae</taxon>
        <taxon>Silurus</taxon>
    </lineage>
</organism>
<proteinExistence type="predicted"/>
<dbReference type="GO" id="GO:0003924">
    <property type="term" value="F:GTPase activity"/>
    <property type="evidence" value="ECO:0007669"/>
    <property type="project" value="TreeGrafter"/>
</dbReference>
<dbReference type="AlphaFoldDB" id="A0A8T0AH74"/>
<feature type="domain" description="Dynamin stalk" evidence="1">
    <location>
        <begin position="51"/>
        <end position="132"/>
    </location>
</feature>
<evidence type="ECO:0000259" key="1">
    <source>
        <dbReference type="Pfam" id="PF01031"/>
    </source>
</evidence>
<name>A0A8T0AH74_SILME</name>
<dbReference type="PANTHER" id="PTHR11566:SF23">
    <property type="entry name" value="DYNAMIN-2"/>
    <property type="match status" value="1"/>
</dbReference>
<sequence>MLTDARASTAQPGYVSPLENILLMKFLTNSGKRCSMMLCLTDRIRIVFDEKELKEPCLKCIDLVIQELISTVMQCSNKLNSYPRLREETERIVTTYIREQEGKTKSQVLFLIDISMSYINTNHEDFIGFAKHILKTSWCSHPAHHNPPC</sequence>